<evidence type="ECO:0000313" key="11">
    <source>
        <dbReference type="Proteomes" id="UP001295684"/>
    </source>
</evidence>
<dbReference type="GO" id="GO:0006865">
    <property type="term" value="P:amino acid transport"/>
    <property type="evidence" value="ECO:0007669"/>
    <property type="project" value="UniProtKB-KW"/>
</dbReference>
<comment type="subcellular location">
    <subcellularLocation>
        <location evidence="1">Mitochondrion membrane</location>
        <topology evidence="1">Multi-pass membrane protein</topology>
    </subcellularLocation>
</comment>
<evidence type="ECO:0000256" key="8">
    <source>
        <dbReference type="ARBA" id="ARBA00023136"/>
    </source>
</evidence>
<keyword evidence="7" id="KW-0496">Mitochondrion</keyword>
<organism evidence="10 11">
    <name type="scientific">Euplotes crassus</name>
    <dbReference type="NCBI Taxonomy" id="5936"/>
    <lineage>
        <taxon>Eukaryota</taxon>
        <taxon>Sar</taxon>
        <taxon>Alveolata</taxon>
        <taxon>Ciliophora</taxon>
        <taxon>Intramacronucleata</taxon>
        <taxon>Spirotrichea</taxon>
        <taxon>Hypotrichia</taxon>
        <taxon>Euplotida</taxon>
        <taxon>Euplotidae</taxon>
        <taxon>Moneuplotes</taxon>
    </lineage>
</organism>
<sequence>MGTTREETKEKKEIFRFEDHKQDQSTYIGRFRHFFDVINPIRFFVTSAQIREAQQKISLKEEVAKNLGFDIYATKSEANELLEYKKIVDSAIHPDTGEIIPFYCRMSGFVYFNCPILFGTLMCPQTPANIIFFQWINQSYNAGLNYGNRNASSPYTKKDIIRGYSGAVATALTISVSLNKIFSGVTSKMTGTKRFIVSTSFNWFAISLANAANCSLMRFKEIQEGISVKDESGFEYGKSKIVGKTALFQTIITRAFVPFCVMAGPATIISVMRNKNKMPKNKMLSILFEGSICALALGLSLPAAIALFPQEGKIKAENLEPEFHNLKDSHGKIVEEFYFNKGL</sequence>
<keyword evidence="4 9" id="KW-0812">Transmembrane</keyword>
<dbReference type="PANTHER" id="PTHR11153:SF6">
    <property type="entry name" value="SIDEROFLEXIN-5"/>
    <property type="match status" value="1"/>
</dbReference>
<feature type="transmembrane region" description="Helical" evidence="9">
    <location>
        <begin position="284"/>
        <end position="308"/>
    </location>
</feature>
<proteinExistence type="inferred from homology"/>
<evidence type="ECO:0000256" key="1">
    <source>
        <dbReference type="ARBA" id="ARBA00004225"/>
    </source>
</evidence>
<evidence type="ECO:0000256" key="4">
    <source>
        <dbReference type="ARBA" id="ARBA00022692"/>
    </source>
</evidence>
<evidence type="ECO:0000256" key="5">
    <source>
        <dbReference type="ARBA" id="ARBA00022970"/>
    </source>
</evidence>
<comment type="similarity">
    <text evidence="2">Belongs to the sideroflexin family.</text>
</comment>
<keyword evidence="5" id="KW-0029">Amino-acid transport</keyword>
<keyword evidence="8 9" id="KW-0472">Membrane</keyword>
<dbReference type="GO" id="GO:0015075">
    <property type="term" value="F:monoatomic ion transmembrane transporter activity"/>
    <property type="evidence" value="ECO:0007669"/>
    <property type="project" value="InterPro"/>
</dbReference>
<evidence type="ECO:0008006" key="12">
    <source>
        <dbReference type="Google" id="ProtNLM"/>
    </source>
</evidence>
<keyword evidence="11" id="KW-1185">Reference proteome</keyword>
<accession>A0AAD1XJS3</accession>
<dbReference type="GO" id="GO:0005743">
    <property type="term" value="C:mitochondrial inner membrane"/>
    <property type="evidence" value="ECO:0007669"/>
    <property type="project" value="TreeGrafter"/>
</dbReference>
<dbReference type="Pfam" id="PF03820">
    <property type="entry name" value="SFXNs"/>
    <property type="match status" value="1"/>
</dbReference>
<evidence type="ECO:0000256" key="7">
    <source>
        <dbReference type="ARBA" id="ARBA00023128"/>
    </source>
</evidence>
<keyword evidence="3" id="KW-0813">Transport</keyword>
<dbReference type="EMBL" id="CAMPGE010015298">
    <property type="protein sequence ID" value="CAI2373929.1"/>
    <property type="molecule type" value="Genomic_DNA"/>
</dbReference>
<keyword evidence="6 9" id="KW-1133">Transmembrane helix</keyword>
<evidence type="ECO:0000256" key="9">
    <source>
        <dbReference type="SAM" id="Phobius"/>
    </source>
</evidence>
<dbReference type="PANTHER" id="PTHR11153">
    <property type="entry name" value="SIDEROFLEXIN"/>
    <property type="match status" value="1"/>
</dbReference>
<evidence type="ECO:0000313" key="10">
    <source>
        <dbReference type="EMBL" id="CAI2373929.1"/>
    </source>
</evidence>
<evidence type="ECO:0000256" key="6">
    <source>
        <dbReference type="ARBA" id="ARBA00022989"/>
    </source>
</evidence>
<dbReference type="GO" id="GO:1990542">
    <property type="term" value="P:mitochondrial transmembrane transport"/>
    <property type="evidence" value="ECO:0007669"/>
    <property type="project" value="TreeGrafter"/>
</dbReference>
<gene>
    <name evidence="10" type="ORF">ECRASSUSDP1_LOCUS15278</name>
</gene>
<protein>
    <recommendedName>
        <fullName evidence="12">Sidoreflexin</fullName>
    </recommendedName>
</protein>
<dbReference type="Proteomes" id="UP001295684">
    <property type="component" value="Unassembled WGS sequence"/>
</dbReference>
<dbReference type="AlphaFoldDB" id="A0AAD1XJS3"/>
<dbReference type="InterPro" id="IPR004686">
    <property type="entry name" value="Mtc"/>
</dbReference>
<evidence type="ECO:0000256" key="2">
    <source>
        <dbReference type="ARBA" id="ARBA00005974"/>
    </source>
</evidence>
<name>A0AAD1XJS3_EUPCR</name>
<evidence type="ECO:0000256" key="3">
    <source>
        <dbReference type="ARBA" id="ARBA00022448"/>
    </source>
</evidence>
<comment type="caution">
    <text evidence="10">The sequence shown here is derived from an EMBL/GenBank/DDBJ whole genome shotgun (WGS) entry which is preliminary data.</text>
</comment>
<feature type="transmembrane region" description="Helical" evidence="9">
    <location>
        <begin position="251"/>
        <end position="272"/>
    </location>
</feature>
<reference evidence="10" key="1">
    <citation type="submission" date="2023-07" db="EMBL/GenBank/DDBJ databases">
        <authorList>
            <consortium name="AG Swart"/>
            <person name="Singh M."/>
            <person name="Singh A."/>
            <person name="Seah K."/>
            <person name="Emmerich C."/>
        </authorList>
    </citation>
    <scope>NUCLEOTIDE SEQUENCE</scope>
    <source>
        <strain evidence="10">DP1</strain>
    </source>
</reference>